<sequence length="220" mass="24240">MKEEKPIFSDPKGQGMLSGITMSEPSSYQPIAKEIANCLSETGKTLIKSGYYDFSNLVIKSIESSKKIPSNLQPNSSLESNEAGSANVSQRPSAAELVRALSNIIPALRDGFKPQLFSTNEGDSDKKNDMTDLNVYFFGGCQRICLDLYKRFSAKHPELFDFGDIDLVNLILSDFDITQIQKECGSDFIIFKKGGSGSADNQNSLSLQDFNLVRSFYASL</sequence>
<reference evidence="1 2" key="1">
    <citation type="submission" date="2017-01" db="EMBL/GenBank/DDBJ databases">
        <authorList>
            <person name="Mah S.A."/>
            <person name="Swanson W.J."/>
            <person name="Moy G.W."/>
            <person name="Vacquier V.D."/>
        </authorList>
    </citation>
    <scope>NUCLEOTIDE SEQUENCE [LARGE SCALE GENOMIC DNA]</scope>
    <source>
        <strain evidence="1 2">GSMNP</strain>
    </source>
</reference>
<dbReference type="EMBL" id="LSSN01000596">
    <property type="protein sequence ID" value="OMJ23151.1"/>
    <property type="molecule type" value="Genomic_DNA"/>
</dbReference>
<dbReference type="Proteomes" id="UP000187283">
    <property type="component" value="Unassembled WGS sequence"/>
</dbReference>
<keyword evidence="2" id="KW-1185">Reference proteome</keyword>
<gene>
    <name evidence="1" type="ORF">AYI70_g2440</name>
</gene>
<dbReference type="OrthoDB" id="5546935at2759"/>
<proteinExistence type="predicted"/>
<organism evidence="1 2">
    <name type="scientific">Smittium culicis</name>
    <dbReference type="NCBI Taxonomy" id="133412"/>
    <lineage>
        <taxon>Eukaryota</taxon>
        <taxon>Fungi</taxon>
        <taxon>Fungi incertae sedis</taxon>
        <taxon>Zoopagomycota</taxon>
        <taxon>Kickxellomycotina</taxon>
        <taxon>Harpellomycetes</taxon>
        <taxon>Harpellales</taxon>
        <taxon>Legeriomycetaceae</taxon>
        <taxon>Smittium</taxon>
    </lineage>
</organism>
<dbReference type="AlphaFoldDB" id="A0A1R1Y871"/>
<evidence type="ECO:0000313" key="1">
    <source>
        <dbReference type="EMBL" id="OMJ23151.1"/>
    </source>
</evidence>
<name>A0A1R1Y871_9FUNG</name>
<comment type="caution">
    <text evidence="1">The sequence shown here is derived from an EMBL/GenBank/DDBJ whole genome shotgun (WGS) entry which is preliminary data.</text>
</comment>
<evidence type="ECO:0000313" key="2">
    <source>
        <dbReference type="Proteomes" id="UP000187283"/>
    </source>
</evidence>
<accession>A0A1R1Y871</accession>
<protein>
    <submittedName>
        <fullName evidence="1">Uncharacterized protein</fullName>
    </submittedName>
</protein>